<organism evidence="3 4">
    <name type="scientific">Symbiodinium necroappetens</name>
    <dbReference type="NCBI Taxonomy" id="1628268"/>
    <lineage>
        <taxon>Eukaryota</taxon>
        <taxon>Sar</taxon>
        <taxon>Alveolata</taxon>
        <taxon>Dinophyceae</taxon>
        <taxon>Suessiales</taxon>
        <taxon>Symbiodiniaceae</taxon>
        <taxon>Symbiodinium</taxon>
    </lineage>
</organism>
<feature type="coiled-coil region" evidence="1">
    <location>
        <begin position="41"/>
        <end position="68"/>
    </location>
</feature>
<keyword evidence="1" id="KW-0175">Coiled coil</keyword>
<evidence type="ECO:0000313" key="4">
    <source>
        <dbReference type="Proteomes" id="UP000601435"/>
    </source>
</evidence>
<dbReference type="Proteomes" id="UP000601435">
    <property type="component" value="Unassembled WGS sequence"/>
</dbReference>
<evidence type="ECO:0000256" key="2">
    <source>
        <dbReference type="SAM" id="MobiDB-lite"/>
    </source>
</evidence>
<gene>
    <name evidence="3" type="ORF">SNEC2469_LOCUS25555</name>
</gene>
<feature type="compositionally biased region" description="Acidic residues" evidence="2">
    <location>
        <begin position="298"/>
        <end position="316"/>
    </location>
</feature>
<name>A0A812ZX04_9DINO</name>
<feature type="region of interest" description="Disordered" evidence="2">
    <location>
        <begin position="456"/>
        <end position="476"/>
    </location>
</feature>
<keyword evidence="4" id="KW-1185">Reference proteome</keyword>
<evidence type="ECO:0000256" key="1">
    <source>
        <dbReference type="SAM" id="Coils"/>
    </source>
</evidence>
<feature type="compositionally biased region" description="Acidic residues" evidence="2">
    <location>
        <begin position="463"/>
        <end position="475"/>
    </location>
</feature>
<sequence length="1034" mass="117604">MAGKARPLRLQTRSISCRTLYAGQSFMDSQDVKKEPQLELREDIENDLRAAKAMLESLKMKARKLEASPKESGPDFHELRELLHSHLVKVFLGTLVCWGEHEVPDEPDPYLGTEHAGYEKAKRSSTIQITAREYKNYEATLRRMCNPSAKRGTLAVSSEVAERWKNTKTRKQLIVALINCKGDKESFNQRMEMVIRNVKEGRVVIDSGFYSESAMKSELKDRIKAIVAYCTKTKARKRQLTRRDKYQRHILEYWIDLRTSGSLSRSHQEEFSQYVEIIDDNASLPAPVLGNEALPCYEEEEDDESQESDDDDDEDDRVSPTPKNKRKKLRRTRTSTPRLNKKKRDEQHEVETALEDIEKIPAILGEILKVRIKADKTLEELKKKKLIGEGKKLSDHSEQLMKIHDDLAEIRAENGSMDPTAVEPNHYGREEIEEDRVNQHVYYNFIKTVLRPLPKSKAKAAQNDDDGSEAEGDDDEPKRVLPARLLLIITARRRKPWHVLVEQGSLTDFYVALPLASLRNVVQPTLHENSSSKAFQKSGLSCPIEIHQLDVGNDKMHPVFTVKDFLQALANRDQLSRLWGSTSSGSYTEVLPKFWRRWKGHDPLHAVFSHHRGRMAQVLPLQIHADEGQTLKKTAVMIVNWQSPIGFGLASSDDCESAMALNFIGNSYATRFLYTVCHKKCYSKSKSYLDGIMQGLADELVDLFYNGVSVKLGGKDTTFYVALLGLKGDWPIQARIGNLTRHFCRKGVFQVSQKSGFCHLCRAGEEGYDANDYGDNAAWRATYLKHSPWDSEGVLCRVPQSPAKEFMHKFVVITDYALAGPGDFAKQLDAIYALAVEHCKSTGTPLHMDGLTRHLLAFGADFDYPVGNWFKGADTAAMCSFLEAFWANHLEHSNDSDAYLLGILQSLRSANRFMRTLYSSGLWLSDERCRLAAEAGMQFLKSYLETSCRAFELQKTRFKLTPKYHALIHIVDVLFTGYNSGRRWTLNPLSESTQLDEDYVGRVAATTTHVSSRQMHAQALRKYQTNVWIHLPPK</sequence>
<comment type="caution">
    <text evidence="3">The sequence shown here is derived from an EMBL/GenBank/DDBJ whole genome shotgun (WGS) entry which is preliminary data.</text>
</comment>
<dbReference type="EMBL" id="CAJNJA010050564">
    <property type="protein sequence ID" value="CAE7841748.1"/>
    <property type="molecule type" value="Genomic_DNA"/>
</dbReference>
<protein>
    <submittedName>
        <fullName evidence="3">Uncharacterized protein</fullName>
    </submittedName>
</protein>
<dbReference type="OrthoDB" id="428223at2759"/>
<reference evidence="3" key="1">
    <citation type="submission" date="2021-02" db="EMBL/GenBank/DDBJ databases">
        <authorList>
            <person name="Dougan E. K."/>
            <person name="Rhodes N."/>
            <person name="Thang M."/>
            <person name="Chan C."/>
        </authorList>
    </citation>
    <scope>NUCLEOTIDE SEQUENCE</scope>
</reference>
<proteinExistence type="predicted"/>
<feature type="region of interest" description="Disordered" evidence="2">
    <location>
        <begin position="298"/>
        <end position="348"/>
    </location>
</feature>
<accession>A0A812ZX04</accession>
<dbReference type="AlphaFoldDB" id="A0A812ZX04"/>
<evidence type="ECO:0000313" key="3">
    <source>
        <dbReference type="EMBL" id="CAE7841748.1"/>
    </source>
</evidence>
<feature type="compositionally biased region" description="Basic residues" evidence="2">
    <location>
        <begin position="323"/>
        <end position="333"/>
    </location>
</feature>